<evidence type="ECO:0000256" key="1">
    <source>
        <dbReference type="SAM" id="MobiDB-lite"/>
    </source>
</evidence>
<evidence type="ECO:0000313" key="3">
    <source>
        <dbReference type="Proteomes" id="UP000268093"/>
    </source>
</evidence>
<comment type="caution">
    <text evidence="2">The sequence shown here is derived from an EMBL/GenBank/DDBJ whole genome shotgun (WGS) entry which is preliminary data.</text>
</comment>
<feature type="region of interest" description="Disordered" evidence="1">
    <location>
        <begin position="1"/>
        <end position="43"/>
    </location>
</feature>
<proteinExistence type="predicted"/>
<reference evidence="2 3" key="1">
    <citation type="journal article" date="2018" name="New Phytol.">
        <title>Phylogenomics of Endogonaceae and evolution of mycorrhizas within Mucoromycota.</title>
        <authorList>
            <person name="Chang Y."/>
            <person name="Desiro A."/>
            <person name="Na H."/>
            <person name="Sandor L."/>
            <person name="Lipzen A."/>
            <person name="Clum A."/>
            <person name="Barry K."/>
            <person name="Grigoriev I.V."/>
            <person name="Martin F.M."/>
            <person name="Stajich J.E."/>
            <person name="Smith M.E."/>
            <person name="Bonito G."/>
            <person name="Spatafora J.W."/>
        </authorList>
    </citation>
    <scope>NUCLEOTIDE SEQUENCE [LARGE SCALE GENOMIC DNA]</scope>
    <source>
        <strain evidence="2 3">GMNB39</strain>
    </source>
</reference>
<name>A0A433B062_9FUNG</name>
<protein>
    <submittedName>
        <fullName evidence="2">Uncharacterized protein</fullName>
    </submittedName>
</protein>
<dbReference type="AlphaFoldDB" id="A0A433B062"/>
<organism evidence="2 3">
    <name type="scientific">Jimgerdemannia flammicorona</name>
    <dbReference type="NCBI Taxonomy" id="994334"/>
    <lineage>
        <taxon>Eukaryota</taxon>
        <taxon>Fungi</taxon>
        <taxon>Fungi incertae sedis</taxon>
        <taxon>Mucoromycota</taxon>
        <taxon>Mucoromycotina</taxon>
        <taxon>Endogonomycetes</taxon>
        <taxon>Endogonales</taxon>
        <taxon>Endogonaceae</taxon>
        <taxon>Jimgerdemannia</taxon>
    </lineage>
</organism>
<sequence length="166" mass="18092">MENEDPLNTYPRLPVPDFLQPNQHRHDHTPNMPYPASTSSSASTTTTNIIDIDAAIRPTHSRAGSGTTFASAQSARSGATELQSARSVIKNIVVGFGRKLALMHNSRTSHSELGDPEKQPSARNGKEGLSRVTGLREVGGLIWAGREGRNVTAIRRRGERRAEKEL</sequence>
<keyword evidence="3" id="KW-1185">Reference proteome</keyword>
<feature type="region of interest" description="Disordered" evidence="1">
    <location>
        <begin position="107"/>
        <end position="132"/>
    </location>
</feature>
<dbReference type="Proteomes" id="UP000268093">
    <property type="component" value="Unassembled WGS sequence"/>
</dbReference>
<feature type="compositionally biased region" description="Basic and acidic residues" evidence="1">
    <location>
        <begin position="109"/>
        <end position="129"/>
    </location>
</feature>
<dbReference type="EMBL" id="RBNI01016481">
    <property type="protein sequence ID" value="RUP08313.1"/>
    <property type="molecule type" value="Genomic_DNA"/>
</dbReference>
<gene>
    <name evidence="2" type="ORF">BC936DRAFT_140137</name>
</gene>
<accession>A0A433B062</accession>
<evidence type="ECO:0000313" key="2">
    <source>
        <dbReference type="EMBL" id="RUP08313.1"/>
    </source>
</evidence>